<feature type="region of interest" description="Disordered" evidence="1">
    <location>
        <begin position="222"/>
        <end position="308"/>
    </location>
</feature>
<feature type="compositionally biased region" description="Basic and acidic residues" evidence="1">
    <location>
        <begin position="825"/>
        <end position="850"/>
    </location>
</feature>
<evidence type="ECO:0000313" key="3">
    <source>
        <dbReference type="Proteomes" id="UP000272025"/>
    </source>
</evidence>
<dbReference type="Proteomes" id="UP000272025">
    <property type="component" value="Unassembled WGS sequence"/>
</dbReference>
<feature type="region of interest" description="Disordered" evidence="1">
    <location>
        <begin position="615"/>
        <end position="1045"/>
    </location>
</feature>
<feature type="compositionally biased region" description="Acidic residues" evidence="1">
    <location>
        <begin position="632"/>
        <end position="642"/>
    </location>
</feature>
<dbReference type="OrthoDB" id="4835412at2759"/>
<feature type="compositionally biased region" description="Polar residues" evidence="1">
    <location>
        <begin position="923"/>
        <end position="933"/>
    </location>
</feature>
<feature type="compositionally biased region" description="Low complexity" evidence="1">
    <location>
        <begin position="258"/>
        <end position="271"/>
    </location>
</feature>
<proteinExistence type="predicted"/>
<feature type="compositionally biased region" description="Basic and acidic residues" evidence="1">
    <location>
        <begin position="643"/>
        <end position="656"/>
    </location>
</feature>
<keyword evidence="3" id="KW-1185">Reference proteome</keyword>
<sequence>MATQNPAMARSNSPDLFFTPARHKQLDAIESKYQLISEAQEKEYTQARATLLAAAREEAGCLANRSDIPVDIDRKMRELMSNNLDLRLNALISDFERKTADCEKERKAAVCHYLREEFKQLPKAELKRSGIALRNDRSTPRDGSDESINVGSSASSANIDQEVANDGLASRQKTTATPKSDPTYSSGPRPEPSLVTPTISNAARPTLPKRFSVGGIRSARNSSVHHAPVPSHPHPSPRPASVGSQERAPVSSQKKARSVSFSSQASVQSGSPPKRKSTSALEPSAQESGRTKRPKTASDNPQGERTVTYDEVYQDGKAKYKHAILGWEGQWYILKCEEHGVHFRMQAINAAMKHLDSEAHGKLKRYSDRAVRMLGYRVLGCNEELAEKHNAIVKEAFENGYTPLGMNMKGRCKQPETQDSAVPGAPGATSLPTATGMLPISGNAQALEGKSAIVAANPSRVAQKHANKHMQKGLGIITNPRAGELYFATPRTKPGERTRRYVVMILAWKDLTPCGYGGTTLGSLSLLRDAHRQACYRYDQDGIARWAPGYEDGGKSVKNRFFPVLWFERKSTREGWVRAVELSNFPMYPVPVLGPDHPEMRARAQHKLGRQLMRAKGAKGAKGVQVAVGRDEDPDATDCDSDSDVHPGETADRDGNVEIPTLDDEDDMDYEYEDVASNPDSITEDLPSTATTPPPATSFVDLTTPSRLGAAAGTRLSARKTTTDIDVLMSNAPGRGPQPSPSIDRARERHGPLSALKDGRPTGTEKPSANNVTSGADQREEDTGLFAEAEPRESPNGRKEDQEGEREKLQVRLGTPVPLSLAEEEERRESGEREASHDGKGDKVSEKCEMQQKSQQDMRGQNVMAPPAISTSDAPAVDGGKEENSANDAGQTDREPVGQPQQHQPQRLQSRQNAVTGGVHMQPPQTQGANHSGPSAEVELGENRPRFLQDLAKHSRETTGSRDERVPRDASDSQAKDVPAVTARPGMPGTPNSDSLGRRHSDWAASSGWMGNPGELARRAVRRPSDTPPDSRYSPGTSAPRGQSPFAVVKSEPDALDLCAFRQGARQWEAGSAADAARLRVDEIGGVARAKEGTAEEIIVDPRRVLRFQYNRSRDRSRHEVVLHYGERPEEEQRLILETRLGRSKMQGLRLVKWLRDVNPRVVQLAEVILP</sequence>
<feature type="compositionally biased region" description="Polar residues" evidence="1">
    <location>
        <begin position="146"/>
        <end position="159"/>
    </location>
</feature>
<feature type="compositionally biased region" description="Acidic residues" evidence="1">
    <location>
        <begin position="661"/>
        <end position="674"/>
    </location>
</feature>
<feature type="compositionally biased region" description="Low complexity" evidence="1">
    <location>
        <begin position="899"/>
        <end position="912"/>
    </location>
</feature>
<dbReference type="EMBL" id="ML119051">
    <property type="protein sequence ID" value="ROT42659.1"/>
    <property type="molecule type" value="Genomic_DNA"/>
</dbReference>
<feature type="region of interest" description="Disordered" evidence="1">
    <location>
        <begin position="131"/>
        <end position="207"/>
    </location>
</feature>
<feature type="compositionally biased region" description="Basic and acidic residues" evidence="1">
    <location>
        <begin position="131"/>
        <end position="144"/>
    </location>
</feature>
<evidence type="ECO:0000256" key="1">
    <source>
        <dbReference type="SAM" id="MobiDB-lite"/>
    </source>
</evidence>
<accession>A0A3N2Q7A9</accession>
<protein>
    <submittedName>
        <fullName evidence="2">Uncharacterized protein</fullName>
    </submittedName>
</protein>
<dbReference type="RefSeq" id="XP_028470465.1">
    <property type="nucleotide sequence ID" value="XM_028607237.1"/>
</dbReference>
<reference evidence="2 3" key="1">
    <citation type="journal article" date="2018" name="Mol. Ecol.">
        <title>The obligate alkalophilic soda-lake fungus Sodiomyces alkalinus has shifted to a protein diet.</title>
        <authorList>
            <person name="Grum-Grzhimaylo A.A."/>
            <person name="Falkoski D.L."/>
            <person name="van den Heuvel J."/>
            <person name="Valero-Jimenez C.A."/>
            <person name="Min B."/>
            <person name="Choi I.G."/>
            <person name="Lipzen A."/>
            <person name="Daum C.G."/>
            <person name="Aanen D.K."/>
            <person name="Tsang A."/>
            <person name="Henrissat B."/>
            <person name="Bilanenko E.N."/>
            <person name="de Vries R.P."/>
            <person name="van Kan J.A.L."/>
            <person name="Grigoriev I.V."/>
            <person name="Debets A.J.M."/>
        </authorList>
    </citation>
    <scope>NUCLEOTIDE SEQUENCE [LARGE SCALE GENOMIC DNA]</scope>
    <source>
        <strain evidence="2 3">F11</strain>
    </source>
</reference>
<dbReference type="STRING" id="1314773.A0A3N2Q7A9"/>
<feature type="compositionally biased region" description="Polar residues" evidence="1">
    <location>
        <begin position="278"/>
        <end position="288"/>
    </location>
</feature>
<feature type="compositionally biased region" description="Polar residues" evidence="1">
    <location>
        <begin position="765"/>
        <end position="776"/>
    </location>
</feature>
<dbReference type="GeneID" id="39575715"/>
<dbReference type="AlphaFoldDB" id="A0A3N2Q7A9"/>
<evidence type="ECO:0000313" key="2">
    <source>
        <dbReference type="EMBL" id="ROT42659.1"/>
    </source>
</evidence>
<feature type="compositionally biased region" description="Basic and acidic residues" evidence="1">
    <location>
        <begin position="941"/>
        <end position="975"/>
    </location>
</feature>
<gene>
    <name evidence="2" type="ORF">SODALDRAFT_20525</name>
</gene>
<feature type="compositionally biased region" description="Basic and acidic residues" evidence="1">
    <location>
        <begin position="789"/>
        <end position="810"/>
    </location>
</feature>
<name>A0A3N2Q7A9_SODAK</name>
<feature type="compositionally biased region" description="Polar residues" evidence="1">
    <location>
        <begin position="171"/>
        <end position="186"/>
    </location>
</feature>
<organism evidence="2 3">
    <name type="scientific">Sodiomyces alkalinus (strain CBS 110278 / VKM F-3762 / F11)</name>
    <name type="common">Alkaliphilic filamentous fungus</name>
    <dbReference type="NCBI Taxonomy" id="1314773"/>
    <lineage>
        <taxon>Eukaryota</taxon>
        <taxon>Fungi</taxon>
        <taxon>Dikarya</taxon>
        <taxon>Ascomycota</taxon>
        <taxon>Pezizomycotina</taxon>
        <taxon>Sordariomycetes</taxon>
        <taxon>Hypocreomycetidae</taxon>
        <taxon>Glomerellales</taxon>
        <taxon>Plectosphaerellaceae</taxon>
        <taxon>Sodiomyces</taxon>
    </lineage>
</organism>